<feature type="region of interest" description="Disordered" evidence="1">
    <location>
        <begin position="50"/>
        <end position="95"/>
    </location>
</feature>
<feature type="compositionally biased region" description="Basic and acidic residues" evidence="1">
    <location>
        <begin position="56"/>
        <end position="66"/>
    </location>
</feature>
<evidence type="ECO:0000313" key="2">
    <source>
        <dbReference type="EMBL" id="SPC90505.1"/>
    </source>
</evidence>
<sequence>MIFTTTPGKEEVTDLPSGMEEMAVSGNERGGNRLPIFNHRRLQSEVRVLGGQEECEVQRSRGRTEGSAHIPESPLSSEKPERKGGSRNSKKNSSS</sequence>
<organism evidence="2">
    <name type="scientific">Fagus sylvatica</name>
    <name type="common">Beechnut</name>
    <dbReference type="NCBI Taxonomy" id="28930"/>
    <lineage>
        <taxon>Eukaryota</taxon>
        <taxon>Viridiplantae</taxon>
        <taxon>Streptophyta</taxon>
        <taxon>Embryophyta</taxon>
        <taxon>Tracheophyta</taxon>
        <taxon>Spermatophyta</taxon>
        <taxon>Magnoliopsida</taxon>
        <taxon>eudicotyledons</taxon>
        <taxon>Gunneridae</taxon>
        <taxon>Pentapetalae</taxon>
        <taxon>rosids</taxon>
        <taxon>fabids</taxon>
        <taxon>Fagales</taxon>
        <taxon>Fagaceae</taxon>
        <taxon>Fagus</taxon>
    </lineage>
</organism>
<evidence type="ECO:0000256" key="1">
    <source>
        <dbReference type="SAM" id="MobiDB-lite"/>
    </source>
</evidence>
<feature type="region of interest" description="Disordered" evidence="1">
    <location>
        <begin position="1"/>
        <end position="33"/>
    </location>
</feature>
<gene>
    <name evidence="2" type="ORF">FSB_LOCUS18387</name>
</gene>
<reference evidence="2" key="1">
    <citation type="submission" date="2018-02" db="EMBL/GenBank/DDBJ databases">
        <authorList>
            <person name="Cohen D.B."/>
            <person name="Kent A.D."/>
        </authorList>
    </citation>
    <scope>NUCLEOTIDE SEQUENCE</scope>
</reference>
<dbReference type="AlphaFoldDB" id="A0A2N9FTL5"/>
<dbReference type="EMBL" id="OIVN01001152">
    <property type="protein sequence ID" value="SPC90505.1"/>
    <property type="molecule type" value="Genomic_DNA"/>
</dbReference>
<proteinExistence type="predicted"/>
<protein>
    <submittedName>
        <fullName evidence="2">Uncharacterized protein</fullName>
    </submittedName>
</protein>
<name>A0A2N9FTL5_FAGSY</name>
<accession>A0A2N9FTL5</accession>